<dbReference type="Proteomes" id="UP000591131">
    <property type="component" value="Unassembled WGS sequence"/>
</dbReference>
<proteinExistence type="predicted"/>
<keyword evidence="2" id="KW-1185">Reference proteome</keyword>
<protein>
    <submittedName>
        <fullName evidence="1">Uncharacterized protein</fullName>
    </submittedName>
</protein>
<accession>A0A7J6N2L7</accession>
<organism evidence="1 2">
    <name type="scientific">Perkinsus chesapeaki</name>
    <name type="common">Clam parasite</name>
    <name type="synonym">Perkinsus andrewsi</name>
    <dbReference type="NCBI Taxonomy" id="330153"/>
    <lineage>
        <taxon>Eukaryota</taxon>
        <taxon>Sar</taxon>
        <taxon>Alveolata</taxon>
        <taxon>Perkinsozoa</taxon>
        <taxon>Perkinsea</taxon>
        <taxon>Perkinsida</taxon>
        <taxon>Perkinsidae</taxon>
        <taxon>Perkinsus</taxon>
    </lineage>
</organism>
<gene>
    <name evidence="1" type="ORF">FOL47_008970</name>
</gene>
<reference evidence="1 2" key="1">
    <citation type="submission" date="2020-04" db="EMBL/GenBank/DDBJ databases">
        <title>Perkinsus chesapeaki whole genome sequence.</title>
        <authorList>
            <person name="Bogema D.R."/>
        </authorList>
    </citation>
    <scope>NUCLEOTIDE SEQUENCE [LARGE SCALE GENOMIC DNA]</scope>
    <source>
        <strain evidence="1">ATCC PRA-425</strain>
    </source>
</reference>
<comment type="caution">
    <text evidence="1">The sequence shown here is derived from an EMBL/GenBank/DDBJ whole genome shotgun (WGS) entry which is preliminary data.</text>
</comment>
<sequence length="181" mass="20110">MSASLPQQTAGGCSTVGLLHRVYTLGAYPAFSKGVPEFDDNHLEMRNSFGHPSSSRSSSAVSLRAHVAVYPPYRRDDIATYGGRKKHSSTFNRAEITINPRDPPLWFSRGRASNTDKDWRPTVSTGRYWRHSNARHWYQGASSSYFNDSRSSVPQRRGKLGNSAGMALFEAGLAADLRQPF</sequence>
<dbReference type="OrthoDB" id="10435581at2759"/>
<dbReference type="AlphaFoldDB" id="A0A7J6N2L7"/>
<dbReference type="EMBL" id="JAAPAO010000006">
    <property type="protein sequence ID" value="KAF4677904.1"/>
    <property type="molecule type" value="Genomic_DNA"/>
</dbReference>
<evidence type="ECO:0000313" key="1">
    <source>
        <dbReference type="EMBL" id="KAF4677904.1"/>
    </source>
</evidence>
<evidence type="ECO:0000313" key="2">
    <source>
        <dbReference type="Proteomes" id="UP000591131"/>
    </source>
</evidence>
<name>A0A7J6N2L7_PERCH</name>